<feature type="transmembrane region" description="Helical" evidence="2">
    <location>
        <begin position="768"/>
        <end position="787"/>
    </location>
</feature>
<feature type="transmembrane region" description="Helical" evidence="2">
    <location>
        <begin position="799"/>
        <end position="820"/>
    </location>
</feature>
<feature type="compositionally biased region" description="Basic and acidic residues" evidence="1">
    <location>
        <begin position="521"/>
        <end position="550"/>
    </location>
</feature>
<feature type="compositionally biased region" description="Basic and acidic residues" evidence="1">
    <location>
        <begin position="327"/>
        <end position="338"/>
    </location>
</feature>
<evidence type="ECO:0000313" key="3">
    <source>
        <dbReference type="EMBL" id="TMQ55863.1"/>
    </source>
</evidence>
<gene>
    <name evidence="3" type="ORF">E6K72_05850</name>
</gene>
<dbReference type="PANTHER" id="PTHR36844:SF1">
    <property type="entry name" value="PROTEASE PRSW"/>
    <property type="match status" value="1"/>
</dbReference>
<dbReference type="GO" id="GO:0006508">
    <property type="term" value="P:proteolysis"/>
    <property type="evidence" value="ECO:0007669"/>
    <property type="project" value="UniProtKB-KW"/>
</dbReference>
<dbReference type="Proteomes" id="UP000317716">
    <property type="component" value="Unassembled WGS sequence"/>
</dbReference>
<feature type="compositionally biased region" description="Basic and acidic residues" evidence="1">
    <location>
        <begin position="626"/>
        <end position="640"/>
    </location>
</feature>
<dbReference type="PANTHER" id="PTHR36844">
    <property type="entry name" value="PROTEASE PRSW"/>
    <property type="match status" value="1"/>
</dbReference>
<feature type="transmembrane region" description="Helical" evidence="2">
    <location>
        <begin position="862"/>
        <end position="883"/>
    </location>
</feature>
<dbReference type="GO" id="GO:0008237">
    <property type="term" value="F:metallopeptidase activity"/>
    <property type="evidence" value="ECO:0007669"/>
    <property type="project" value="UniProtKB-KW"/>
</dbReference>
<feature type="compositionally biased region" description="Basic residues" evidence="1">
    <location>
        <begin position="467"/>
        <end position="481"/>
    </location>
</feature>
<comment type="caution">
    <text evidence="3">The sequence shown here is derived from an EMBL/GenBank/DDBJ whole genome shotgun (WGS) entry which is preliminary data.</text>
</comment>
<keyword evidence="2" id="KW-0472">Membrane</keyword>
<keyword evidence="3" id="KW-0482">Metalloprotease</keyword>
<organism evidence="3 4">
    <name type="scientific">Eiseniibacteriota bacterium</name>
    <dbReference type="NCBI Taxonomy" id="2212470"/>
    <lineage>
        <taxon>Bacteria</taxon>
        <taxon>Candidatus Eiseniibacteriota</taxon>
    </lineage>
</organism>
<feature type="compositionally biased region" description="Low complexity" evidence="1">
    <location>
        <begin position="646"/>
        <end position="655"/>
    </location>
</feature>
<feature type="compositionally biased region" description="Basic and acidic residues" evidence="1">
    <location>
        <begin position="482"/>
        <end position="496"/>
    </location>
</feature>
<feature type="region of interest" description="Disordered" evidence="1">
    <location>
        <begin position="447"/>
        <end position="562"/>
    </location>
</feature>
<feature type="compositionally biased region" description="Basic and acidic residues" evidence="1">
    <location>
        <begin position="359"/>
        <end position="368"/>
    </location>
</feature>
<keyword evidence="3" id="KW-0645">Protease</keyword>
<evidence type="ECO:0000256" key="1">
    <source>
        <dbReference type="SAM" id="MobiDB-lite"/>
    </source>
</evidence>
<reference evidence="3 4" key="1">
    <citation type="journal article" date="2019" name="Nat. Microbiol.">
        <title>Mediterranean grassland soil C-N compound turnover is dependent on rainfall and depth, and is mediated by genomically divergent microorganisms.</title>
        <authorList>
            <person name="Diamond S."/>
            <person name="Andeer P.F."/>
            <person name="Li Z."/>
            <person name="Crits-Christoph A."/>
            <person name="Burstein D."/>
            <person name="Anantharaman K."/>
            <person name="Lane K.R."/>
            <person name="Thomas B.C."/>
            <person name="Pan C."/>
            <person name="Northen T.R."/>
            <person name="Banfield J.F."/>
        </authorList>
    </citation>
    <scope>NUCLEOTIDE SEQUENCE [LARGE SCALE GENOMIC DNA]</scope>
    <source>
        <strain evidence="3">WS_2</strain>
    </source>
</reference>
<feature type="region of interest" description="Disordered" evidence="1">
    <location>
        <begin position="676"/>
        <end position="704"/>
    </location>
</feature>
<evidence type="ECO:0000256" key="2">
    <source>
        <dbReference type="SAM" id="Phobius"/>
    </source>
</evidence>
<feature type="compositionally biased region" description="Basic and acidic residues" evidence="1">
    <location>
        <begin position="96"/>
        <end position="106"/>
    </location>
</feature>
<feature type="compositionally biased region" description="Basic and acidic residues" evidence="1">
    <location>
        <begin position="676"/>
        <end position="686"/>
    </location>
</feature>
<accession>A0A538SWT6</accession>
<dbReference type="AlphaFoldDB" id="A0A538SWT6"/>
<feature type="region of interest" description="Disordered" evidence="1">
    <location>
        <begin position="319"/>
        <end position="419"/>
    </location>
</feature>
<proteinExistence type="predicted"/>
<name>A0A538SWT6_UNCEI</name>
<keyword evidence="3" id="KW-0378">Hydrolase</keyword>
<dbReference type="Pfam" id="PF13367">
    <property type="entry name" value="PrsW-protease"/>
    <property type="match status" value="1"/>
</dbReference>
<keyword evidence="2" id="KW-1133">Transmembrane helix</keyword>
<dbReference type="InterPro" id="IPR026898">
    <property type="entry name" value="PrsW"/>
</dbReference>
<feature type="compositionally biased region" description="Low complexity" evidence="1">
    <location>
        <begin position="59"/>
        <end position="70"/>
    </location>
</feature>
<feature type="region of interest" description="Disordered" evidence="1">
    <location>
        <begin position="1"/>
        <end position="169"/>
    </location>
</feature>
<feature type="compositionally biased region" description="Basic and acidic residues" evidence="1">
    <location>
        <begin position="40"/>
        <end position="54"/>
    </location>
</feature>
<dbReference type="EMBL" id="VBOS01000196">
    <property type="protein sequence ID" value="TMQ55863.1"/>
    <property type="molecule type" value="Genomic_DNA"/>
</dbReference>
<feature type="compositionally biased region" description="Basic residues" evidence="1">
    <location>
        <begin position="1"/>
        <end position="10"/>
    </location>
</feature>
<feature type="transmembrane region" description="Helical" evidence="2">
    <location>
        <begin position="827"/>
        <end position="850"/>
    </location>
</feature>
<keyword evidence="2" id="KW-0812">Transmembrane</keyword>
<feature type="region of interest" description="Disordered" evidence="1">
    <location>
        <begin position="615"/>
        <end position="655"/>
    </location>
</feature>
<protein>
    <submittedName>
        <fullName evidence="3">PrsW family intramembrane metalloprotease</fullName>
    </submittedName>
</protein>
<feature type="transmembrane region" description="Helical" evidence="2">
    <location>
        <begin position="895"/>
        <end position="913"/>
    </location>
</feature>
<feature type="transmembrane region" description="Helical" evidence="2">
    <location>
        <begin position="735"/>
        <end position="756"/>
    </location>
</feature>
<evidence type="ECO:0000313" key="4">
    <source>
        <dbReference type="Proteomes" id="UP000317716"/>
    </source>
</evidence>
<feature type="transmembrane region" description="Helical" evidence="2">
    <location>
        <begin position="919"/>
        <end position="939"/>
    </location>
</feature>
<sequence length="1077" mass="117906">MGRARSRQPRLLRLPVPGGVRQAHEPGLGRVAGVRARVPAGEHRLGAEPSDHPAPRPLAPRARLGVARVPGSGRPRALRRGPASGHRGVHRRDPARRRPDPPDRRGQGTGALLRVLARARPGNRTPLLHDRQQPLAGPERARPTYRQAPPADHGRAHRRSRLPSAGPLAVGRTPFRRHLVAGAHSAALHRLHAHLLAPLWPGRLRSRHLARWRLAVGVVGRGERTPVAAADEARFARGRRHQHPRAVRLRQLDPHQLRVLGGRAAPVRQLLLHGRVEPVSLRPGGGFDGHRDQRRGWAVSAAAARGRFRDRVPLHRRGLRAHRRLRAPPDRRERDHFPRTAGGGEAPRRQVVEAAAALRGRDRLDAAPRRRLPSARQRSPGIPLPVRAGLQDPDRGRPAPAALGSGRAPHLRPLGCRHADRADGRGRALAHLAALSPAERERRAAVESRIVLRPGRRDQAQSQGGARGRRAGPHVHPRHAAHVRDEDDALRLDRARATAGSPEHCHAPGLRPGRDRRGRARVPEHPQVDRRGRSRERPRVEPSHRRERGTLRAAHGNGGAGVSQVLGHARRRDADAAPQFIAVAPHRRRVVARRPCRAVRQLLLRRLRQQRAGLPGAEALPRARALPRDRDRRSGGHELRQGGAGLEPAAAALPQPRHPRVLRVLPARVRVRRRAANEHRPVEWGRDRRRRRPGRPPDAASHAAVPHAVVRLRAGLLAPRPALQRLDGVPEASGMMAFALLTGLLPVVLLLAGMVTMDCYKLVSRREALGSIAWGALAGVISWGAHALARDRLGVPPGLLRWIAPIVEETLKLAWVALLIRRRLVGFLVDAAIHGFAIGAGFALVENLYYAASLHDVSPLLWLARGLGTAVMHGGATAMAAVVGQDLAKRQASRCLVWFAPGLAFAIVVHTLFNRLPLPPLLSTACVILFVPAILIVVYELSESRTRRWLGTTMDRDLDLLEQIHSGAIASTHVGSYLASLQQRFPGPVVADMLCLLEIHAELAMRAKGLLLAREAGLEIPPDPEVAGHLRELRFLERSIGVTGRLAIAPFMAGSGDRWPIRMLESDRSGRAGPGRP</sequence>